<accession>H5TBY8</accession>
<evidence type="ECO:0000313" key="10">
    <source>
        <dbReference type="Proteomes" id="UP000053586"/>
    </source>
</evidence>
<evidence type="ECO:0000313" key="9">
    <source>
        <dbReference type="EMBL" id="GAB55815.1"/>
    </source>
</evidence>
<keyword evidence="4 6" id="KW-0862">Zinc</keyword>
<evidence type="ECO:0000259" key="7">
    <source>
        <dbReference type="Pfam" id="PF00107"/>
    </source>
</evidence>
<evidence type="ECO:0000256" key="1">
    <source>
        <dbReference type="ARBA" id="ARBA00001947"/>
    </source>
</evidence>
<dbReference type="Gene3D" id="3.40.50.720">
    <property type="entry name" value="NAD(P)-binding Rossmann-like Domain"/>
    <property type="match status" value="1"/>
</dbReference>
<dbReference type="Proteomes" id="UP000053586">
    <property type="component" value="Unassembled WGS sequence"/>
</dbReference>
<keyword evidence="3 6" id="KW-0479">Metal-binding</keyword>
<proteinExistence type="inferred from homology"/>
<evidence type="ECO:0000256" key="4">
    <source>
        <dbReference type="ARBA" id="ARBA00022833"/>
    </source>
</evidence>
<name>H5TBY8_9ALTE</name>
<dbReference type="OrthoDB" id="9770544at2"/>
<dbReference type="eggNOG" id="COG1062">
    <property type="taxonomic scope" value="Bacteria"/>
</dbReference>
<sequence>MNIIAAVARKPFEDFSLEELKLDTLKADEVLVKIEGVGMCHTDIISRDQSIPVPLPMVLGHEGSGRIIEVGSKIDDLQVGDHVVLSFLSCGSCGNCLDNIPSYCHQFPEVNFAGTRRDGSHTIVDEGEKIYGNYFGQSSFATHALANRRNVIKVDKNAPLACLGPLGCGFQTGAGSVLRSMACEPDSNIVIIGGGSVGMSAVIAAKIARCRNIILVEPMSVRRKLGLEMGATHVIDPHAGPAADQVRRILPDGAQYILDNTGIPAVIEEAITYLAAHGFLGLLGSVSPEVDIKLNLTGSILKGHRVQGILEGDSDPETFIPELVQYIIDGQFPIEKLVSFYPMSEINAAIIDQHEGRCLKAILLPG</sequence>
<dbReference type="SUPFAM" id="SSF51735">
    <property type="entry name" value="NAD(P)-binding Rossmann-fold domains"/>
    <property type="match status" value="1"/>
</dbReference>
<dbReference type="InterPro" id="IPR002328">
    <property type="entry name" value="ADH_Zn_CS"/>
</dbReference>
<dbReference type="SUPFAM" id="SSF50129">
    <property type="entry name" value="GroES-like"/>
    <property type="match status" value="1"/>
</dbReference>
<dbReference type="GO" id="GO:0016491">
    <property type="term" value="F:oxidoreductase activity"/>
    <property type="evidence" value="ECO:0007669"/>
    <property type="project" value="UniProtKB-KW"/>
</dbReference>
<feature type="domain" description="Alcohol dehydrogenase-like N-terminal" evidence="8">
    <location>
        <begin position="27"/>
        <end position="154"/>
    </location>
</feature>
<feature type="domain" description="Alcohol dehydrogenase-like C-terminal" evidence="7">
    <location>
        <begin position="197"/>
        <end position="320"/>
    </location>
</feature>
<dbReference type="PANTHER" id="PTHR43350:SF2">
    <property type="entry name" value="GROES-LIKE ZINC-BINDING ALCOHOL DEHYDROGENASE FAMILY PROTEIN"/>
    <property type="match status" value="1"/>
</dbReference>
<reference evidence="9 10" key="1">
    <citation type="journal article" date="2012" name="J. Bacteriol.">
        <title>Genome sequence of proteorhodopsin-containing sea ice bacterium Glaciecola punicea ACAM 611T.</title>
        <authorList>
            <person name="Qin Q.-L."/>
            <person name="Xie B.-B."/>
            <person name="Shu Y.-L."/>
            <person name="Rong J.-C."/>
            <person name="Zhao D.-L."/>
            <person name="Zhang X.-Y."/>
            <person name="Chen X.-L."/>
            <person name="Zhou B.-C."/>
            <person name="Zhanga Y.-Z."/>
        </authorList>
    </citation>
    <scope>NUCLEOTIDE SEQUENCE [LARGE SCALE GENOMIC DNA]</scope>
    <source>
        <strain evidence="9 10">ACAM 611</strain>
    </source>
</reference>
<comment type="similarity">
    <text evidence="2 6">Belongs to the zinc-containing alcohol dehydrogenase family.</text>
</comment>
<dbReference type="GO" id="GO:0008270">
    <property type="term" value="F:zinc ion binding"/>
    <property type="evidence" value="ECO:0007669"/>
    <property type="project" value="InterPro"/>
</dbReference>
<dbReference type="Pfam" id="PF00107">
    <property type="entry name" value="ADH_zinc_N"/>
    <property type="match status" value="1"/>
</dbReference>
<dbReference type="Gene3D" id="3.90.180.10">
    <property type="entry name" value="Medium-chain alcohol dehydrogenases, catalytic domain"/>
    <property type="match status" value="1"/>
</dbReference>
<gene>
    <name evidence="9" type="ORF">GPUN_1699</name>
</gene>
<evidence type="ECO:0000256" key="2">
    <source>
        <dbReference type="ARBA" id="ARBA00008072"/>
    </source>
</evidence>
<evidence type="ECO:0000256" key="6">
    <source>
        <dbReference type="RuleBase" id="RU361277"/>
    </source>
</evidence>
<evidence type="ECO:0000259" key="8">
    <source>
        <dbReference type="Pfam" id="PF08240"/>
    </source>
</evidence>
<dbReference type="PROSITE" id="PS00059">
    <property type="entry name" value="ADH_ZINC"/>
    <property type="match status" value="1"/>
</dbReference>
<dbReference type="InterPro" id="IPR036291">
    <property type="entry name" value="NAD(P)-bd_dom_sf"/>
</dbReference>
<organism evidence="9 10">
    <name type="scientific">Glaciecola punicea ACAM 611</name>
    <dbReference type="NCBI Taxonomy" id="1121923"/>
    <lineage>
        <taxon>Bacteria</taxon>
        <taxon>Pseudomonadati</taxon>
        <taxon>Pseudomonadota</taxon>
        <taxon>Gammaproteobacteria</taxon>
        <taxon>Alteromonadales</taxon>
        <taxon>Alteromonadaceae</taxon>
        <taxon>Glaciecola</taxon>
    </lineage>
</organism>
<protein>
    <submittedName>
        <fullName evidence="9">Probable alcohol dehydrogenase</fullName>
    </submittedName>
</protein>
<dbReference type="InterPro" id="IPR011032">
    <property type="entry name" value="GroES-like_sf"/>
</dbReference>
<dbReference type="InterPro" id="IPR013149">
    <property type="entry name" value="ADH-like_C"/>
</dbReference>
<dbReference type="CDD" id="cd08278">
    <property type="entry name" value="benzyl_alcohol_DH"/>
    <property type="match status" value="1"/>
</dbReference>
<evidence type="ECO:0000256" key="3">
    <source>
        <dbReference type="ARBA" id="ARBA00022723"/>
    </source>
</evidence>
<keyword evidence="5" id="KW-0560">Oxidoreductase</keyword>
<dbReference type="InterPro" id="IPR013154">
    <property type="entry name" value="ADH-like_N"/>
</dbReference>
<keyword evidence="10" id="KW-1185">Reference proteome</keyword>
<dbReference type="Pfam" id="PF08240">
    <property type="entry name" value="ADH_N"/>
    <property type="match status" value="1"/>
</dbReference>
<dbReference type="PANTHER" id="PTHR43350">
    <property type="entry name" value="NAD-DEPENDENT ALCOHOL DEHYDROGENASE"/>
    <property type="match status" value="1"/>
</dbReference>
<comment type="cofactor">
    <cofactor evidence="1 6">
        <name>Zn(2+)</name>
        <dbReference type="ChEBI" id="CHEBI:29105"/>
    </cofactor>
</comment>
<dbReference type="AlphaFoldDB" id="H5TBY8"/>
<comment type="caution">
    <text evidence="9">The sequence shown here is derived from an EMBL/GenBank/DDBJ whole genome shotgun (WGS) entry which is preliminary data.</text>
</comment>
<dbReference type="STRING" id="56804.BAE46_13600"/>
<reference evidence="9 10" key="2">
    <citation type="journal article" date="2017" name="Antonie Van Leeuwenhoek">
        <title>Rhizobium rhizosphaerae sp. nov., a novel species isolated from rice rhizosphere.</title>
        <authorList>
            <person name="Zhao J.J."/>
            <person name="Zhang J."/>
            <person name="Zhang R.J."/>
            <person name="Zhang C.W."/>
            <person name="Yin H.Q."/>
            <person name="Zhang X.X."/>
        </authorList>
    </citation>
    <scope>NUCLEOTIDE SEQUENCE [LARGE SCALE GENOMIC DNA]</scope>
    <source>
        <strain evidence="9 10">ACAM 611</strain>
    </source>
</reference>
<evidence type="ECO:0000256" key="5">
    <source>
        <dbReference type="ARBA" id="ARBA00023002"/>
    </source>
</evidence>
<dbReference type="EMBL" id="BAET01000016">
    <property type="protein sequence ID" value="GAB55815.1"/>
    <property type="molecule type" value="Genomic_DNA"/>
</dbReference>